<comment type="caution">
    <text evidence="2">The sequence shown here is derived from an EMBL/GenBank/DDBJ whole genome shotgun (WGS) entry which is preliminary data.</text>
</comment>
<feature type="transmembrane region" description="Helical" evidence="1">
    <location>
        <begin position="51"/>
        <end position="71"/>
    </location>
</feature>
<evidence type="ECO:0000313" key="2">
    <source>
        <dbReference type="EMBL" id="KRL89710.1"/>
    </source>
</evidence>
<feature type="transmembrane region" description="Helical" evidence="1">
    <location>
        <begin position="294"/>
        <end position="313"/>
    </location>
</feature>
<reference evidence="2 3" key="1">
    <citation type="journal article" date="2015" name="Genome Announc.">
        <title>Expanding the biotechnology potential of lactobacilli through comparative genomics of 213 strains and associated genera.</title>
        <authorList>
            <person name="Sun Z."/>
            <person name="Harris H.M."/>
            <person name="McCann A."/>
            <person name="Guo C."/>
            <person name="Argimon S."/>
            <person name="Zhang W."/>
            <person name="Yang X."/>
            <person name="Jeffery I.B."/>
            <person name="Cooney J.C."/>
            <person name="Kagawa T.F."/>
            <person name="Liu W."/>
            <person name="Song Y."/>
            <person name="Salvetti E."/>
            <person name="Wrobel A."/>
            <person name="Rasinkangas P."/>
            <person name="Parkhill J."/>
            <person name="Rea M.C."/>
            <person name="O'Sullivan O."/>
            <person name="Ritari J."/>
            <person name="Douillard F.P."/>
            <person name="Paul Ross R."/>
            <person name="Yang R."/>
            <person name="Briner A.E."/>
            <person name="Felis G.E."/>
            <person name="de Vos W.M."/>
            <person name="Barrangou R."/>
            <person name="Klaenhammer T.R."/>
            <person name="Caufield P.W."/>
            <person name="Cui Y."/>
            <person name="Zhang H."/>
            <person name="O'Toole P.W."/>
        </authorList>
    </citation>
    <scope>NUCLEOTIDE SEQUENCE [LARGE SCALE GENOMIC DNA]</scope>
    <source>
        <strain evidence="2 3">DSM 15946</strain>
    </source>
</reference>
<accession>A0A0R1U9F0</accession>
<keyword evidence="1" id="KW-1133">Transmembrane helix</keyword>
<sequence length="504" mass="56683">MYPDYTLWLFVLLTIWIKKVTVQVIVIKSSILLSAFYITDHTLKKRGFDKVSSALCAWLYVTSGYYSYIFYQQFQPNTMMVMMILFPLLFILSDILQAKKFNVKLMLKFSLLLTWVLFSHLVSFVVLVTLVVVVLGYKLVVVKNVTFASLKIFVGSSTLTLLMGSSLLYRILIISMSGLHTPFNAGQVGSEEFVKLFTNSTWDATNGPSIIAMVALLLVLISGKLKTDKIVQNLALVEFMILIFCSSILPWNVLQKLPVLGNFQFAQWRYGLFASFIPMIMLMKSISKHNLRKILLVFAILSIGIMVGKEYSYHQEFAQNPVLNARTKDASPMSTTMLIKEGGVTNPTNISAIPDYVPKNVATKSVTFKDDTLNDDVKNELTNHFLVIGKNKVSTKVSPVRNGVSLEVVSYNKKGVRNIQLPIFGYSTLKYNVTLNGNLVPYHVNARGLLEIRAHIYSGDDISVQMVLPKVYKFLLYVNGLAILITIGCLVLMNRTQKLSLSCF</sequence>
<dbReference type="Proteomes" id="UP000050816">
    <property type="component" value="Unassembled WGS sequence"/>
</dbReference>
<keyword evidence="1" id="KW-0472">Membrane</keyword>
<feature type="transmembrane region" description="Helical" evidence="1">
    <location>
        <begin position="109"/>
        <end position="135"/>
    </location>
</feature>
<name>A0A0R1U9F0_9LACO</name>
<feature type="transmembrane region" description="Helical" evidence="1">
    <location>
        <begin position="77"/>
        <end position="97"/>
    </location>
</feature>
<organism evidence="2 3">
    <name type="scientific">Limosilactobacillus ingluviei DSM 15946</name>
    <dbReference type="NCBI Taxonomy" id="1423760"/>
    <lineage>
        <taxon>Bacteria</taxon>
        <taxon>Bacillati</taxon>
        <taxon>Bacillota</taxon>
        <taxon>Bacilli</taxon>
        <taxon>Lactobacillales</taxon>
        <taxon>Lactobacillaceae</taxon>
        <taxon>Limosilactobacillus</taxon>
    </lineage>
</organism>
<feature type="transmembrane region" description="Helical" evidence="1">
    <location>
        <begin position="265"/>
        <end position="282"/>
    </location>
</feature>
<proteinExistence type="predicted"/>
<feature type="transmembrane region" description="Helical" evidence="1">
    <location>
        <begin position="205"/>
        <end position="222"/>
    </location>
</feature>
<dbReference type="AlphaFoldDB" id="A0A0R1U9F0"/>
<feature type="transmembrane region" description="Helical" evidence="1">
    <location>
        <begin position="234"/>
        <end position="253"/>
    </location>
</feature>
<evidence type="ECO:0000313" key="3">
    <source>
        <dbReference type="Proteomes" id="UP000050816"/>
    </source>
</evidence>
<gene>
    <name evidence="2" type="ORF">FC43_GL001550</name>
</gene>
<keyword evidence="1" id="KW-0812">Transmembrane</keyword>
<evidence type="ECO:0000256" key="1">
    <source>
        <dbReference type="SAM" id="Phobius"/>
    </source>
</evidence>
<protein>
    <recommendedName>
        <fullName evidence="4">Membrane protein 6-pyruvoyl-tetrahydropterin synthase-related domain-containing protein</fullName>
    </recommendedName>
</protein>
<dbReference type="PATRIC" id="fig|1423760.3.peg.1623"/>
<dbReference type="EMBL" id="AZFK01000042">
    <property type="protein sequence ID" value="KRL89710.1"/>
    <property type="molecule type" value="Genomic_DNA"/>
</dbReference>
<evidence type="ECO:0008006" key="4">
    <source>
        <dbReference type="Google" id="ProtNLM"/>
    </source>
</evidence>
<feature type="transmembrane region" description="Helical" evidence="1">
    <location>
        <begin position="474"/>
        <end position="493"/>
    </location>
</feature>